<evidence type="ECO:0000256" key="2">
    <source>
        <dbReference type="ARBA" id="ARBA00006484"/>
    </source>
</evidence>
<keyword evidence="5" id="KW-0521">NADP</keyword>
<evidence type="ECO:0000313" key="15">
    <source>
        <dbReference type="EMBL" id="CBY39375.1"/>
    </source>
</evidence>
<evidence type="ECO:0000256" key="3">
    <source>
        <dbReference type="ARBA" id="ARBA00012852"/>
    </source>
</evidence>
<name>E4YV90_OIKDI</name>
<comment type="catalytic activity">
    <reaction evidence="10">
        <text>all-trans-retinol + NADP(+) = all-trans-retinal + NADPH + H(+)</text>
        <dbReference type="Rhea" id="RHEA:25033"/>
        <dbReference type="ChEBI" id="CHEBI:15378"/>
        <dbReference type="ChEBI" id="CHEBI:17336"/>
        <dbReference type="ChEBI" id="CHEBI:17898"/>
        <dbReference type="ChEBI" id="CHEBI:57783"/>
        <dbReference type="ChEBI" id="CHEBI:58349"/>
        <dbReference type="EC" id="1.1.1.300"/>
    </reaction>
</comment>
<organism evidence="15">
    <name type="scientific">Oikopleura dioica</name>
    <name type="common">Tunicate</name>
    <dbReference type="NCBI Taxonomy" id="34765"/>
    <lineage>
        <taxon>Eukaryota</taxon>
        <taxon>Metazoa</taxon>
        <taxon>Chordata</taxon>
        <taxon>Tunicata</taxon>
        <taxon>Appendicularia</taxon>
        <taxon>Copelata</taxon>
        <taxon>Oikopleuridae</taxon>
        <taxon>Oikopleura</taxon>
    </lineage>
</organism>
<evidence type="ECO:0000256" key="4">
    <source>
        <dbReference type="ARBA" id="ARBA00022692"/>
    </source>
</evidence>
<evidence type="ECO:0000256" key="13">
    <source>
        <dbReference type="ARBA" id="ARBA00082544"/>
    </source>
</evidence>
<dbReference type="GO" id="GO:0016020">
    <property type="term" value="C:membrane"/>
    <property type="evidence" value="ECO:0007669"/>
    <property type="project" value="UniProtKB-SubCell"/>
</dbReference>
<comment type="function">
    <text evidence="11">Catalyzes the reduction of all-trans-retinal to all-trans-retinol in the presence of NADPH.</text>
</comment>
<evidence type="ECO:0000256" key="5">
    <source>
        <dbReference type="ARBA" id="ARBA00022857"/>
    </source>
</evidence>
<gene>
    <name evidence="15" type="ORF">GSOID_T00019940001</name>
</gene>
<reference evidence="15" key="1">
    <citation type="journal article" date="2010" name="Science">
        <title>Plasticity of animal genome architecture unmasked by rapid evolution of a pelagic tunicate.</title>
        <authorList>
            <person name="Denoeud F."/>
            <person name="Henriet S."/>
            <person name="Mungpakdee S."/>
            <person name="Aury J.M."/>
            <person name="Da Silva C."/>
            <person name="Brinkmann H."/>
            <person name="Mikhaleva J."/>
            <person name="Olsen L.C."/>
            <person name="Jubin C."/>
            <person name="Canestro C."/>
            <person name="Bouquet J.M."/>
            <person name="Danks G."/>
            <person name="Poulain J."/>
            <person name="Campsteijn C."/>
            <person name="Adamski M."/>
            <person name="Cross I."/>
            <person name="Yadetie F."/>
            <person name="Muffato M."/>
            <person name="Louis A."/>
            <person name="Butcher S."/>
            <person name="Tsagkogeorga G."/>
            <person name="Konrad A."/>
            <person name="Singh S."/>
            <person name="Jensen M.F."/>
            <person name="Cong E.H."/>
            <person name="Eikeseth-Otteraa H."/>
            <person name="Noel B."/>
            <person name="Anthouard V."/>
            <person name="Porcel B.M."/>
            <person name="Kachouri-Lafond R."/>
            <person name="Nishino A."/>
            <person name="Ugolini M."/>
            <person name="Chourrout P."/>
            <person name="Nishida H."/>
            <person name="Aasland R."/>
            <person name="Huzurbazar S."/>
            <person name="Westhof E."/>
            <person name="Delsuc F."/>
            <person name="Lehrach H."/>
            <person name="Reinhardt R."/>
            <person name="Weissenbach J."/>
            <person name="Roy S.W."/>
            <person name="Artiguenave F."/>
            <person name="Postlethwait J.H."/>
            <person name="Manak J.R."/>
            <person name="Thompson E.M."/>
            <person name="Jaillon O."/>
            <person name="Du Pasquier L."/>
            <person name="Boudinot P."/>
            <person name="Liberles D.A."/>
            <person name="Volff J.N."/>
            <person name="Philippe H."/>
            <person name="Lenhard B."/>
            <person name="Roest Crollius H."/>
            <person name="Wincker P."/>
            <person name="Chourrout D."/>
        </authorList>
    </citation>
    <scope>NUCLEOTIDE SEQUENCE [LARGE SCALE GENOMIC DNA]</scope>
</reference>
<comment type="similarity">
    <text evidence="2 14">Belongs to the short-chain dehydrogenases/reductases (SDR) family.</text>
</comment>
<evidence type="ECO:0000256" key="10">
    <source>
        <dbReference type="ARBA" id="ARBA00050568"/>
    </source>
</evidence>
<dbReference type="SUPFAM" id="SSF51735">
    <property type="entry name" value="NAD(P)-binding Rossmann-fold domains"/>
    <property type="match status" value="1"/>
</dbReference>
<dbReference type="EMBL" id="FN655514">
    <property type="protein sequence ID" value="CBY39375.1"/>
    <property type="molecule type" value="Genomic_DNA"/>
</dbReference>
<dbReference type="Pfam" id="PF00106">
    <property type="entry name" value="adh_short"/>
    <property type="match status" value="1"/>
</dbReference>
<dbReference type="InterPro" id="IPR036291">
    <property type="entry name" value="NAD(P)-bd_dom_sf"/>
</dbReference>
<keyword evidence="9" id="KW-0472">Membrane</keyword>
<evidence type="ECO:0000256" key="6">
    <source>
        <dbReference type="ARBA" id="ARBA00022989"/>
    </source>
</evidence>
<dbReference type="InterPro" id="IPR002347">
    <property type="entry name" value="SDR_fam"/>
</dbReference>
<evidence type="ECO:0000256" key="9">
    <source>
        <dbReference type="ARBA" id="ARBA00023136"/>
    </source>
</evidence>
<dbReference type="GO" id="GO:0052650">
    <property type="term" value="F:all-trans-retinol dehydrogenase (NADP+) activity"/>
    <property type="evidence" value="ECO:0007669"/>
    <property type="project" value="UniProtKB-EC"/>
</dbReference>
<dbReference type="PRINTS" id="PR00080">
    <property type="entry name" value="SDRFAMILY"/>
</dbReference>
<keyword evidence="7" id="KW-0560">Oxidoreductase</keyword>
<dbReference type="Gene3D" id="3.40.50.720">
    <property type="entry name" value="NAD(P)-binding Rossmann-like Domain"/>
    <property type="match status" value="1"/>
</dbReference>
<evidence type="ECO:0000256" key="11">
    <source>
        <dbReference type="ARBA" id="ARBA00059620"/>
    </source>
</evidence>
<dbReference type="Proteomes" id="UP000011014">
    <property type="component" value="Unassembled WGS sequence"/>
</dbReference>
<accession>E4YV90</accession>
<sequence>MDFSEDILPIFISLFQILQSVICWPFPKAKKNLNGEVVVITGAGSGIGALLAAKLAKMGCVVVAWDINEEALQSVIQQIKNAGGKAFGFKCDVSDREQVYFTAKESAKVAGDVTMLINNAGIVGGKNLLETDDEMVKKTFEVNAISHFWTTKAFLPKMMEKNHGHIVSIASSLGYFAAPKLTDNCSSKAAAAHFADALSVELYKAKSSVNVTWVCPYTISTGMFKGVFAGRPWMCNVLKPEFVADQIIQAIQENRNKVFLPKLLDILSLLKEVLPREAMMTFLSWFGVLDAMNDFIGRKKQA</sequence>
<dbReference type="CDD" id="cd05339">
    <property type="entry name" value="17beta-HSDXI-like_SDR_c"/>
    <property type="match status" value="1"/>
</dbReference>
<dbReference type="PRINTS" id="PR00081">
    <property type="entry name" value="GDHRDH"/>
</dbReference>
<dbReference type="AlphaFoldDB" id="E4YV90"/>
<evidence type="ECO:0000256" key="1">
    <source>
        <dbReference type="ARBA" id="ARBA00004141"/>
    </source>
</evidence>
<dbReference type="PANTHER" id="PTHR24322:SF736">
    <property type="entry name" value="RETINOL DEHYDROGENASE 10"/>
    <property type="match status" value="1"/>
</dbReference>
<keyword evidence="8" id="KW-0443">Lipid metabolism</keyword>
<evidence type="ECO:0000256" key="7">
    <source>
        <dbReference type="ARBA" id="ARBA00023002"/>
    </source>
</evidence>
<evidence type="ECO:0000256" key="8">
    <source>
        <dbReference type="ARBA" id="ARBA00023098"/>
    </source>
</evidence>
<evidence type="ECO:0000256" key="12">
    <source>
        <dbReference type="ARBA" id="ARBA00068717"/>
    </source>
</evidence>
<dbReference type="FunFam" id="3.40.50.720:FF:000131">
    <property type="entry name" value="Short-chain dehydrogenase/reductase 3"/>
    <property type="match status" value="1"/>
</dbReference>
<dbReference type="EC" id="1.1.1.300" evidence="3"/>
<proteinExistence type="inferred from homology"/>
<dbReference type="PANTHER" id="PTHR24322">
    <property type="entry name" value="PKSB"/>
    <property type="match status" value="1"/>
</dbReference>
<comment type="subcellular location">
    <subcellularLocation>
        <location evidence="1">Membrane</location>
        <topology evidence="1">Multi-pass membrane protein</topology>
    </subcellularLocation>
</comment>
<protein>
    <recommendedName>
        <fullName evidence="12">Short-chain dehydrogenase/reductase 3</fullName>
        <ecNumber evidence="3">1.1.1.300</ecNumber>
    </recommendedName>
    <alternativeName>
        <fullName evidence="13">Retinal short-chain dehydrogenase/reductase 1</fullName>
    </alternativeName>
</protein>
<keyword evidence="4" id="KW-0812">Transmembrane</keyword>
<evidence type="ECO:0000256" key="14">
    <source>
        <dbReference type="RuleBase" id="RU000363"/>
    </source>
</evidence>
<keyword evidence="6" id="KW-1133">Transmembrane helix</keyword>